<protein>
    <submittedName>
        <fullName evidence="1">Uncharacterized protein</fullName>
    </submittedName>
</protein>
<name>A0A0C3NWV8_PISTI</name>
<reference evidence="1 2" key="1">
    <citation type="submission" date="2014-04" db="EMBL/GenBank/DDBJ databases">
        <authorList>
            <consortium name="DOE Joint Genome Institute"/>
            <person name="Kuo A."/>
            <person name="Kohler A."/>
            <person name="Costa M.D."/>
            <person name="Nagy L.G."/>
            <person name="Floudas D."/>
            <person name="Copeland A."/>
            <person name="Barry K.W."/>
            <person name="Cichocki N."/>
            <person name="Veneault-Fourrey C."/>
            <person name="LaButti K."/>
            <person name="Lindquist E.A."/>
            <person name="Lipzen A."/>
            <person name="Lundell T."/>
            <person name="Morin E."/>
            <person name="Murat C."/>
            <person name="Sun H."/>
            <person name="Tunlid A."/>
            <person name="Henrissat B."/>
            <person name="Grigoriev I.V."/>
            <person name="Hibbett D.S."/>
            <person name="Martin F."/>
            <person name="Nordberg H.P."/>
            <person name="Cantor M.N."/>
            <person name="Hua S.X."/>
        </authorList>
    </citation>
    <scope>NUCLEOTIDE SEQUENCE [LARGE SCALE GENOMIC DNA]</scope>
    <source>
        <strain evidence="1 2">Marx 270</strain>
    </source>
</reference>
<dbReference type="HOGENOM" id="CLU_2688800_0_0_1"/>
<reference evidence="2" key="2">
    <citation type="submission" date="2015-01" db="EMBL/GenBank/DDBJ databases">
        <title>Evolutionary Origins and Diversification of the Mycorrhizal Mutualists.</title>
        <authorList>
            <consortium name="DOE Joint Genome Institute"/>
            <consortium name="Mycorrhizal Genomics Consortium"/>
            <person name="Kohler A."/>
            <person name="Kuo A."/>
            <person name="Nagy L.G."/>
            <person name="Floudas D."/>
            <person name="Copeland A."/>
            <person name="Barry K.W."/>
            <person name="Cichocki N."/>
            <person name="Veneault-Fourrey C."/>
            <person name="LaButti K."/>
            <person name="Lindquist E.A."/>
            <person name="Lipzen A."/>
            <person name="Lundell T."/>
            <person name="Morin E."/>
            <person name="Murat C."/>
            <person name="Riley R."/>
            <person name="Ohm R."/>
            <person name="Sun H."/>
            <person name="Tunlid A."/>
            <person name="Henrissat B."/>
            <person name="Grigoriev I.V."/>
            <person name="Hibbett D.S."/>
            <person name="Martin F."/>
        </authorList>
    </citation>
    <scope>NUCLEOTIDE SEQUENCE [LARGE SCALE GENOMIC DNA]</scope>
    <source>
        <strain evidence="2">Marx 270</strain>
    </source>
</reference>
<gene>
    <name evidence="1" type="ORF">M404DRAFT_25478</name>
</gene>
<dbReference type="OrthoDB" id="10601304at2759"/>
<organism evidence="1 2">
    <name type="scientific">Pisolithus tinctorius Marx 270</name>
    <dbReference type="NCBI Taxonomy" id="870435"/>
    <lineage>
        <taxon>Eukaryota</taxon>
        <taxon>Fungi</taxon>
        <taxon>Dikarya</taxon>
        <taxon>Basidiomycota</taxon>
        <taxon>Agaricomycotina</taxon>
        <taxon>Agaricomycetes</taxon>
        <taxon>Agaricomycetidae</taxon>
        <taxon>Boletales</taxon>
        <taxon>Sclerodermatineae</taxon>
        <taxon>Pisolithaceae</taxon>
        <taxon>Pisolithus</taxon>
    </lineage>
</organism>
<dbReference type="EMBL" id="KN831967">
    <property type="protein sequence ID" value="KIO05335.1"/>
    <property type="molecule type" value="Genomic_DNA"/>
</dbReference>
<dbReference type="InParanoid" id="A0A0C3NWV8"/>
<evidence type="ECO:0000313" key="2">
    <source>
        <dbReference type="Proteomes" id="UP000054217"/>
    </source>
</evidence>
<keyword evidence="2" id="KW-1185">Reference proteome</keyword>
<proteinExistence type="predicted"/>
<evidence type="ECO:0000313" key="1">
    <source>
        <dbReference type="EMBL" id="KIO05335.1"/>
    </source>
</evidence>
<accession>A0A0C3NWV8</accession>
<dbReference type="Proteomes" id="UP000054217">
    <property type="component" value="Unassembled WGS sequence"/>
</dbReference>
<dbReference type="AlphaFoldDB" id="A0A0C3NWV8"/>
<sequence length="74" mass="8672">MHEHAYTHPRRVVIRKKRTLHSRKHSLQIIYPSADSLETRHTTVVPPSDVNNAFSDPESHGHITPRFFEPDTKY</sequence>